<dbReference type="OrthoDB" id="5545891at2759"/>
<evidence type="ECO:0000313" key="2">
    <source>
        <dbReference type="Proteomes" id="UP000717996"/>
    </source>
</evidence>
<dbReference type="EMBL" id="JAANIT010000535">
    <property type="protein sequence ID" value="KAG1546753.1"/>
    <property type="molecule type" value="Genomic_DNA"/>
</dbReference>
<protein>
    <submittedName>
        <fullName evidence="1">Uncharacterized protein</fullName>
    </submittedName>
</protein>
<name>A0A9P6YFT5_RHIOR</name>
<comment type="caution">
    <text evidence="1">The sequence shown here is derived from an EMBL/GenBank/DDBJ whole genome shotgun (WGS) entry which is preliminary data.</text>
</comment>
<organism evidence="1 2">
    <name type="scientific">Rhizopus oryzae</name>
    <name type="common">Mucormycosis agent</name>
    <name type="synonym">Rhizopus arrhizus var. delemar</name>
    <dbReference type="NCBI Taxonomy" id="64495"/>
    <lineage>
        <taxon>Eukaryota</taxon>
        <taxon>Fungi</taxon>
        <taxon>Fungi incertae sedis</taxon>
        <taxon>Mucoromycota</taxon>
        <taxon>Mucoromycotina</taxon>
        <taxon>Mucoromycetes</taxon>
        <taxon>Mucorales</taxon>
        <taxon>Mucorineae</taxon>
        <taxon>Rhizopodaceae</taxon>
        <taxon>Rhizopus</taxon>
    </lineage>
</organism>
<dbReference type="Proteomes" id="UP000717996">
    <property type="component" value="Unassembled WGS sequence"/>
</dbReference>
<gene>
    <name evidence="1" type="ORF">G6F51_004692</name>
</gene>
<accession>A0A9P6YFT5</accession>
<dbReference type="AlphaFoldDB" id="A0A9P6YFT5"/>
<evidence type="ECO:0000313" key="1">
    <source>
        <dbReference type="EMBL" id="KAG1546753.1"/>
    </source>
</evidence>
<sequence length="95" mass="10994">MTNELSNSTTPPAWANALLQSLEHLESRISSSNLLSKNPNVIVKAPGSDFTPTVDILEQHPYISEDFFRRLLVKNQRRRYLFECPKNTLRQYCKD</sequence>
<reference evidence="1" key="1">
    <citation type="journal article" date="2020" name="Microb. Genom.">
        <title>Genetic diversity of clinical and environmental Mucorales isolates obtained from an investigation of mucormycosis cases among solid organ transplant recipients.</title>
        <authorList>
            <person name="Nguyen M.H."/>
            <person name="Kaul D."/>
            <person name="Muto C."/>
            <person name="Cheng S.J."/>
            <person name="Richter R.A."/>
            <person name="Bruno V.M."/>
            <person name="Liu G."/>
            <person name="Beyhan S."/>
            <person name="Sundermann A.J."/>
            <person name="Mounaud S."/>
            <person name="Pasculle A.W."/>
            <person name="Nierman W.C."/>
            <person name="Driscoll E."/>
            <person name="Cumbie R."/>
            <person name="Clancy C.J."/>
            <person name="Dupont C.L."/>
        </authorList>
    </citation>
    <scope>NUCLEOTIDE SEQUENCE</scope>
    <source>
        <strain evidence="1">GL16</strain>
    </source>
</reference>
<proteinExistence type="predicted"/>